<dbReference type="OrthoDB" id="4761585at2"/>
<dbReference type="EMBL" id="CP000656">
    <property type="protein sequence ID" value="ABP47553.1"/>
    <property type="molecule type" value="Genomic_DNA"/>
</dbReference>
<sequence length="179" mass="18561">MTDHRAQESGSSDDLKVSRTPQKVTRTTSPLTPIALLISLVAIGLAVWALVSMPEPASVSATGSPLSGNAKDRVCTAAHTVAMGVQRQTNANIGPEPAAVEAVAANARLAMLGGGEYLLGQISPDTPQELADAARDFATTLQLIGTNALAGATQDDELQAGRMKEAEARRGDLSRICSR</sequence>
<evidence type="ECO:0000256" key="2">
    <source>
        <dbReference type="SAM" id="Phobius"/>
    </source>
</evidence>
<dbReference type="eggNOG" id="ENOG5031JZA">
    <property type="taxonomic scope" value="Bacteria"/>
</dbReference>
<dbReference type="KEGG" id="mgi:Mflv_5087"/>
<dbReference type="AlphaFoldDB" id="A4T1P9"/>
<dbReference type="HOGENOM" id="CLU_122818_0_0_11"/>
<dbReference type="STRING" id="350054.Mflv_5087"/>
<accession>A4T1P9</accession>
<reference evidence="3" key="2">
    <citation type="journal article" date="2013" name="PLoS ONE">
        <title>A Gene Expression Study of the Activities of Aromatic Ring-Cleavage Dioxygenases in Mycobacterium gilvum PYR-GCK to Changes in Salinity and pH during Pyrene Degradation.</title>
        <authorList>
            <person name="Badejo A.C."/>
            <person name="Badejo A.O."/>
            <person name="Shin K.H."/>
            <person name="Chai Y.G."/>
        </authorList>
    </citation>
    <scope>NUCLEOTIDE SEQUENCE [LARGE SCALE GENOMIC DNA]</scope>
    <source>
        <strain evidence="3">PYR-GCK</strain>
    </source>
</reference>
<reference evidence="3" key="1">
    <citation type="submission" date="2007-04" db="EMBL/GenBank/DDBJ databases">
        <authorList>
            <consortium name="US DOE Joint Genome Institute"/>
            <person name="Copeland A."/>
            <person name="Lucas S."/>
            <person name="Lapidus A."/>
            <person name="Barry K."/>
            <person name="Detter J.C."/>
            <person name="Glavina del Rio T."/>
            <person name="Hammon N."/>
            <person name="Israni S."/>
            <person name="Dalin E."/>
            <person name="Tice H."/>
            <person name="Pitluck S."/>
            <person name="Chain P."/>
            <person name="Malfatti S."/>
            <person name="Shin M."/>
            <person name="Vergez L."/>
            <person name="Schmutz J."/>
            <person name="Larimer F."/>
            <person name="Land M."/>
            <person name="Hauser L."/>
            <person name="Kyrpides N."/>
            <person name="Mikhailova N."/>
            <person name="Miller C."/>
            <person name="Richardson P."/>
        </authorList>
    </citation>
    <scope>NUCLEOTIDE SEQUENCE</scope>
    <source>
        <strain evidence="3">PYR-GCK</strain>
    </source>
</reference>
<protein>
    <submittedName>
        <fullName evidence="3">Putative alanine and proline rich membrane protein</fullName>
    </submittedName>
</protein>
<feature type="compositionally biased region" description="Basic and acidic residues" evidence="1">
    <location>
        <begin position="1"/>
        <end position="17"/>
    </location>
</feature>
<keyword evidence="2" id="KW-0812">Transmembrane</keyword>
<keyword evidence="2" id="KW-0472">Membrane</keyword>
<feature type="region of interest" description="Disordered" evidence="1">
    <location>
        <begin position="1"/>
        <end position="26"/>
    </location>
</feature>
<evidence type="ECO:0000313" key="3">
    <source>
        <dbReference type="EMBL" id="ABP47553.1"/>
    </source>
</evidence>
<name>A4T1P9_MYCGI</name>
<gene>
    <name evidence="3" type="ordered locus">Mflv_5087</name>
</gene>
<organism evidence="3">
    <name type="scientific">Mycolicibacterium gilvum (strain PYR-GCK)</name>
    <name type="common">Mycobacterium gilvum (strain PYR-GCK)</name>
    <dbReference type="NCBI Taxonomy" id="350054"/>
    <lineage>
        <taxon>Bacteria</taxon>
        <taxon>Bacillati</taxon>
        <taxon>Actinomycetota</taxon>
        <taxon>Actinomycetes</taxon>
        <taxon>Mycobacteriales</taxon>
        <taxon>Mycobacteriaceae</taxon>
        <taxon>Mycolicibacterium</taxon>
    </lineage>
</organism>
<feature type="transmembrane region" description="Helical" evidence="2">
    <location>
        <begin position="31"/>
        <end position="51"/>
    </location>
</feature>
<proteinExistence type="predicted"/>
<feature type="compositionally biased region" description="Basic and acidic residues" evidence="1">
    <location>
        <begin position="162"/>
        <end position="173"/>
    </location>
</feature>
<feature type="region of interest" description="Disordered" evidence="1">
    <location>
        <begin position="155"/>
        <end position="179"/>
    </location>
</feature>
<evidence type="ECO:0000256" key="1">
    <source>
        <dbReference type="SAM" id="MobiDB-lite"/>
    </source>
</evidence>
<keyword evidence="2" id="KW-1133">Transmembrane helix</keyword>